<sequence length="52" mass="5919">MNKGVIPSKNEQEKLQMEYGEGESKVGQGRREKRVSTIFLPNTPTCQTIHDK</sequence>
<comment type="caution">
    <text evidence="2">The sequence shown here is derived from an EMBL/GenBank/DDBJ whole genome shotgun (WGS) entry which is preliminary data.</text>
</comment>
<name>A0A392V8W4_9FABA</name>
<evidence type="ECO:0000256" key="1">
    <source>
        <dbReference type="SAM" id="MobiDB-lite"/>
    </source>
</evidence>
<proteinExistence type="predicted"/>
<reference evidence="2 3" key="1">
    <citation type="journal article" date="2018" name="Front. Plant Sci.">
        <title>Red Clover (Trifolium pratense) and Zigzag Clover (T. medium) - A Picture of Genomic Similarities and Differences.</title>
        <authorList>
            <person name="Dluhosova J."/>
            <person name="Istvanek J."/>
            <person name="Nedelnik J."/>
            <person name="Repkova J."/>
        </authorList>
    </citation>
    <scope>NUCLEOTIDE SEQUENCE [LARGE SCALE GENOMIC DNA]</scope>
    <source>
        <strain evidence="3">cv. 10/8</strain>
        <tissue evidence="2">Leaf</tissue>
    </source>
</reference>
<evidence type="ECO:0000313" key="2">
    <source>
        <dbReference type="EMBL" id="MCI82880.1"/>
    </source>
</evidence>
<evidence type="ECO:0000313" key="3">
    <source>
        <dbReference type="Proteomes" id="UP000265520"/>
    </source>
</evidence>
<dbReference type="EMBL" id="LXQA011053707">
    <property type="protein sequence ID" value="MCI82880.1"/>
    <property type="molecule type" value="Genomic_DNA"/>
</dbReference>
<dbReference type="AlphaFoldDB" id="A0A392V8W4"/>
<keyword evidence="3" id="KW-1185">Reference proteome</keyword>
<feature type="non-terminal residue" evidence="2">
    <location>
        <position position="52"/>
    </location>
</feature>
<protein>
    <submittedName>
        <fullName evidence="2">Uncharacterized protein</fullName>
    </submittedName>
</protein>
<organism evidence="2 3">
    <name type="scientific">Trifolium medium</name>
    <dbReference type="NCBI Taxonomy" id="97028"/>
    <lineage>
        <taxon>Eukaryota</taxon>
        <taxon>Viridiplantae</taxon>
        <taxon>Streptophyta</taxon>
        <taxon>Embryophyta</taxon>
        <taxon>Tracheophyta</taxon>
        <taxon>Spermatophyta</taxon>
        <taxon>Magnoliopsida</taxon>
        <taxon>eudicotyledons</taxon>
        <taxon>Gunneridae</taxon>
        <taxon>Pentapetalae</taxon>
        <taxon>rosids</taxon>
        <taxon>fabids</taxon>
        <taxon>Fabales</taxon>
        <taxon>Fabaceae</taxon>
        <taxon>Papilionoideae</taxon>
        <taxon>50 kb inversion clade</taxon>
        <taxon>NPAAA clade</taxon>
        <taxon>Hologalegina</taxon>
        <taxon>IRL clade</taxon>
        <taxon>Trifolieae</taxon>
        <taxon>Trifolium</taxon>
    </lineage>
</organism>
<dbReference type="Proteomes" id="UP000265520">
    <property type="component" value="Unassembled WGS sequence"/>
</dbReference>
<feature type="region of interest" description="Disordered" evidence="1">
    <location>
        <begin position="1"/>
        <end position="34"/>
    </location>
</feature>
<accession>A0A392V8W4</accession>